<feature type="domain" description="Gfo/Idh/MocA-like oxidoreductase N-terminal" evidence="1">
    <location>
        <begin position="5"/>
        <end position="125"/>
    </location>
</feature>
<proteinExistence type="predicted"/>
<dbReference type="Pfam" id="PF01408">
    <property type="entry name" value="GFO_IDH_MocA"/>
    <property type="match status" value="1"/>
</dbReference>
<keyword evidence="4" id="KW-1185">Reference proteome</keyword>
<feature type="domain" description="GFO/IDH/MocA-like oxidoreductase" evidence="2">
    <location>
        <begin position="168"/>
        <end position="227"/>
    </location>
</feature>
<dbReference type="PANTHER" id="PTHR43377">
    <property type="entry name" value="BILIVERDIN REDUCTASE A"/>
    <property type="match status" value="1"/>
</dbReference>
<evidence type="ECO:0000313" key="4">
    <source>
        <dbReference type="Proteomes" id="UP000295636"/>
    </source>
</evidence>
<evidence type="ECO:0000259" key="2">
    <source>
        <dbReference type="Pfam" id="PF22725"/>
    </source>
</evidence>
<dbReference type="InterPro" id="IPR036291">
    <property type="entry name" value="NAD(P)-bd_dom_sf"/>
</dbReference>
<dbReference type="Proteomes" id="UP000295636">
    <property type="component" value="Unassembled WGS sequence"/>
</dbReference>
<gene>
    <name evidence="3" type="ORF">E1757_33075</name>
</gene>
<reference evidence="3 4" key="1">
    <citation type="submission" date="2019-03" db="EMBL/GenBank/DDBJ databases">
        <title>This is whole genome sequence of Paenibacillus sp MS74 strain.</title>
        <authorList>
            <person name="Trinh H.N."/>
        </authorList>
    </citation>
    <scope>NUCLEOTIDE SEQUENCE [LARGE SCALE GENOMIC DNA]</scope>
    <source>
        <strain evidence="3 4">MS74</strain>
    </source>
</reference>
<dbReference type="Pfam" id="PF22725">
    <property type="entry name" value="GFO_IDH_MocA_C3"/>
    <property type="match status" value="1"/>
</dbReference>
<dbReference type="InterPro" id="IPR055170">
    <property type="entry name" value="GFO_IDH_MocA-like_dom"/>
</dbReference>
<sequence length="322" mass="36107">MSSKVRVAVIGAGRMANSVHYPSLASFDDVEIVGICDLFPGPLHETGDKYGIANRYADYRSMIEDMRPQAVYVIGQPHVMYDIWMWCLERGLHLYIEKPLGITIHQARALAYTAAKNDCITQVGFQRRSSPMVTKLREECLKRGPITHAVCRFYKSEIQPFLGARDRMMDDTVHSIDTIRWMCGGEVVKIESHTKRVQVPDINFISATLHFDNGATGYLINSWSSGRRIFSVEMHAPNICAEAEHETKGYLYADGDTKGVEYDAREMGGGGALFQYGGFRAKHREFIDCLKAGTQPSSHFKDALKTMEVAETILAQALLDGR</sequence>
<dbReference type="Gene3D" id="3.40.50.720">
    <property type="entry name" value="NAD(P)-binding Rossmann-like Domain"/>
    <property type="match status" value="1"/>
</dbReference>
<evidence type="ECO:0000259" key="1">
    <source>
        <dbReference type="Pfam" id="PF01408"/>
    </source>
</evidence>
<organism evidence="3 4">
    <name type="scientific">Paenibacillus piri</name>
    <dbReference type="NCBI Taxonomy" id="2547395"/>
    <lineage>
        <taxon>Bacteria</taxon>
        <taxon>Bacillati</taxon>
        <taxon>Bacillota</taxon>
        <taxon>Bacilli</taxon>
        <taxon>Bacillales</taxon>
        <taxon>Paenibacillaceae</taxon>
        <taxon>Paenibacillus</taxon>
    </lineage>
</organism>
<comment type="caution">
    <text evidence="3">The sequence shown here is derived from an EMBL/GenBank/DDBJ whole genome shotgun (WGS) entry which is preliminary data.</text>
</comment>
<dbReference type="PANTHER" id="PTHR43377:SF1">
    <property type="entry name" value="BILIVERDIN REDUCTASE A"/>
    <property type="match status" value="1"/>
</dbReference>
<dbReference type="SUPFAM" id="SSF55347">
    <property type="entry name" value="Glyceraldehyde-3-phosphate dehydrogenase-like, C-terminal domain"/>
    <property type="match status" value="1"/>
</dbReference>
<dbReference type="OrthoDB" id="9815825at2"/>
<dbReference type="GO" id="GO:0000166">
    <property type="term" value="F:nucleotide binding"/>
    <property type="evidence" value="ECO:0007669"/>
    <property type="project" value="InterPro"/>
</dbReference>
<dbReference type="RefSeq" id="WP_133236317.1">
    <property type="nucleotide sequence ID" value="NZ_SMRT01000029.1"/>
</dbReference>
<evidence type="ECO:0000313" key="3">
    <source>
        <dbReference type="EMBL" id="TDF91213.1"/>
    </source>
</evidence>
<accession>A0A4R5K7X1</accession>
<dbReference type="EMBL" id="SMRT01000029">
    <property type="protein sequence ID" value="TDF91213.1"/>
    <property type="molecule type" value="Genomic_DNA"/>
</dbReference>
<dbReference type="InterPro" id="IPR000683">
    <property type="entry name" value="Gfo/Idh/MocA-like_OxRdtase_N"/>
</dbReference>
<protein>
    <submittedName>
        <fullName evidence="3">Gfo/Idh/MocA family oxidoreductase</fullName>
    </submittedName>
</protein>
<dbReference type="SUPFAM" id="SSF51735">
    <property type="entry name" value="NAD(P)-binding Rossmann-fold domains"/>
    <property type="match status" value="1"/>
</dbReference>
<dbReference type="Gene3D" id="3.30.360.10">
    <property type="entry name" value="Dihydrodipicolinate Reductase, domain 2"/>
    <property type="match status" value="1"/>
</dbReference>
<name>A0A4R5K7X1_9BACL</name>
<dbReference type="InterPro" id="IPR051450">
    <property type="entry name" value="Gfo/Idh/MocA_Oxidoreductases"/>
</dbReference>
<dbReference type="AlphaFoldDB" id="A0A4R5K7X1"/>